<keyword evidence="3" id="KW-1185">Reference proteome</keyword>
<accession>A0A0F5HYP6</accession>
<dbReference type="RefSeq" id="WP_039237753.1">
    <property type="nucleotide sequence ID" value="NZ_JWIR02000050.1"/>
</dbReference>
<dbReference type="EMBL" id="JWIR02000050">
    <property type="protein sequence ID" value="KKB37958.1"/>
    <property type="molecule type" value="Genomic_DNA"/>
</dbReference>
<keyword evidence="1" id="KW-0732">Signal</keyword>
<proteinExistence type="predicted"/>
<dbReference type="OrthoDB" id="2449131at2"/>
<organism evidence="2 3">
    <name type="scientific">Bacillus thermotolerans</name>
    <name type="common">Quasibacillus thermotolerans</name>
    <dbReference type="NCBI Taxonomy" id="1221996"/>
    <lineage>
        <taxon>Bacteria</taxon>
        <taxon>Bacillati</taxon>
        <taxon>Bacillota</taxon>
        <taxon>Bacilli</taxon>
        <taxon>Bacillales</taxon>
        <taxon>Bacillaceae</taxon>
        <taxon>Bacillus</taxon>
    </lineage>
</organism>
<sequence length="235" mass="26671">MRKLTVVLAGVLLASLMSGCMFPEEELAKNQVPYEDQLQAVQTAVDQFREQNGGLLPIKTKEEDTPMYQKYPIDFNKLVPAFMAEPPGNAYESGGIFQYTLINVEEDPTVKLIDLRMAEQIRSIQIRIRSQGYPPFKEDIADNVYTLDYSKIGYEEEPYVVSPYTNNNLPLVISGDGNIYVDYRSDLYTALRESGKTMKKGEDIRSILMEDSPFAPAFSFPYTVNDQNEPVFMAK</sequence>
<protein>
    <submittedName>
        <fullName evidence="2">ABC transporter periplasmic binding protein yphF</fullName>
    </submittedName>
</protein>
<evidence type="ECO:0000313" key="3">
    <source>
        <dbReference type="Proteomes" id="UP000031563"/>
    </source>
</evidence>
<feature type="signal peptide" evidence="1">
    <location>
        <begin position="1"/>
        <end position="23"/>
    </location>
</feature>
<evidence type="ECO:0000313" key="2">
    <source>
        <dbReference type="EMBL" id="KKB37958.1"/>
    </source>
</evidence>
<name>A0A0F5HYP6_BACTR</name>
<dbReference type="Proteomes" id="UP000031563">
    <property type="component" value="Unassembled WGS sequence"/>
</dbReference>
<dbReference type="AlphaFoldDB" id="A0A0F5HYP6"/>
<gene>
    <name evidence="2" type="ORF">QY95_02735</name>
</gene>
<accession>A0A0F5HXI0</accession>
<comment type="caution">
    <text evidence="2">The sequence shown here is derived from an EMBL/GenBank/DDBJ whole genome shotgun (WGS) entry which is preliminary data.</text>
</comment>
<feature type="chain" id="PRO_5030006423" evidence="1">
    <location>
        <begin position="24"/>
        <end position="235"/>
    </location>
</feature>
<reference evidence="2" key="1">
    <citation type="submission" date="2015-02" db="EMBL/GenBank/DDBJ databases">
        <title>Genome Assembly of Bacillaceae bacterium MTCC 8252.</title>
        <authorList>
            <person name="Verma A."/>
            <person name="Khatri I."/>
            <person name="Mual P."/>
            <person name="Subramanian S."/>
            <person name="Krishnamurthi S."/>
        </authorList>
    </citation>
    <scope>NUCLEOTIDE SEQUENCE [LARGE SCALE GENOMIC DNA]</scope>
    <source>
        <strain evidence="2">MTCC 8252</strain>
    </source>
</reference>
<evidence type="ECO:0000256" key="1">
    <source>
        <dbReference type="SAM" id="SignalP"/>
    </source>
</evidence>
<dbReference type="STRING" id="1221996.QY95_02735"/>
<dbReference type="PROSITE" id="PS51257">
    <property type="entry name" value="PROKAR_LIPOPROTEIN"/>
    <property type="match status" value="1"/>
</dbReference>